<gene>
    <name evidence="1" type="ORF">HGM15179_013946</name>
</gene>
<organism evidence="1 2">
    <name type="scientific">Zosterops borbonicus</name>
    <dbReference type="NCBI Taxonomy" id="364589"/>
    <lineage>
        <taxon>Eukaryota</taxon>
        <taxon>Metazoa</taxon>
        <taxon>Chordata</taxon>
        <taxon>Craniata</taxon>
        <taxon>Vertebrata</taxon>
        <taxon>Euteleostomi</taxon>
        <taxon>Archelosauria</taxon>
        <taxon>Archosauria</taxon>
        <taxon>Dinosauria</taxon>
        <taxon>Saurischia</taxon>
        <taxon>Theropoda</taxon>
        <taxon>Coelurosauria</taxon>
        <taxon>Aves</taxon>
        <taxon>Neognathae</taxon>
        <taxon>Neoaves</taxon>
        <taxon>Telluraves</taxon>
        <taxon>Australaves</taxon>
        <taxon>Passeriformes</taxon>
        <taxon>Sylvioidea</taxon>
        <taxon>Zosteropidae</taxon>
        <taxon>Zosterops</taxon>
    </lineage>
</organism>
<name>A0A8K1G7V1_9PASS</name>
<sequence>MGDFSLPEFNWKHHIGGAALSQMIPEDLDDNFMSILRELTWKDTVLDLLLVNRVDLMSKTETGDILATATMKRLNLKSLLREGKCQQNLNSGHEES</sequence>
<keyword evidence="2" id="KW-1185">Reference proteome</keyword>
<evidence type="ECO:0000313" key="2">
    <source>
        <dbReference type="Proteomes" id="UP000796761"/>
    </source>
</evidence>
<proteinExistence type="predicted"/>
<dbReference type="EMBL" id="SWJQ01000535">
    <property type="protein sequence ID" value="TRZ13166.1"/>
    <property type="molecule type" value="Genomic_DNA"/>
</dbReference>
<evidence type="ECO:0000313" key="1">
    <source>
        <dbReference type="EMBL" id="TRZ13166.1"/>
    </source>
</evidence>
<dbReference type="AlphaFoldDB" id="A0A8K1G7V1"/>
<comment type="caution">
    <text evidence="1">The sequence shown here is derived from an EMBL/GenBank/DDBJ whole genome shotgun (WGS) entry which is preliminary data.</text>
</comment>
<protein>
    <submittedName>
        <fullName evidence="1">Uncharacterized protein</fullName>
    </submittedName>
</protein>
<dbReference type="Proteomes" id="UP000796761">
    <property type="component" value="Unassembled WGS sequence"/>
</dbReference>
<accession>A0A8K1G7V1</accession>
<reference evidence="1" key="1">
    <citation type="submission" date="2019-04" db="EMBL/GenBank/DDBJ databases">
        <title>Genome assembly of Zosterops borbonicus 15179.</title>
        <authorList>
            <person name="Leroy T."/>
            <person name="Anselmetti Y."/>
            <person name="Tilak M.-K."/>
            <person name="Nabholz B."/>
        </authorList>
    </citation>
    <scope>NUCLEOTIDE SEQUENCE</scope>
    <source>
        <strain evidence="1">HGM_15179</strain>
        <tissue evidence="1">Muscle</tissue>
    </source>
</reference>